<proteinExistence type="predicted"/>
<keyword evidence="2" id="KW-1185">Reference proteome</keyword>
<reference evidence="1 2" key="1">
    <citation type="submission" date="2015-01" db="EMBL/GenBank/DDBJ databases">
        <title>Evolution of Trichinella species and genotypes.</title>
        <authorList>
            <person name="Korhonen P.K."/>
            <person name="Edoardo P."/>
            <person name="Giuseppe L.R."/>
            <person name="Gasser R.B."/>
        </authorList>
    </citation>
    <scope>NUCLEOTIDE SEQUENCE [LARGE SCALE GENOMIC DNA]</scope>
    <source>
        <strain evidence="1">ISS417</strain>
    </source>
</reference>
<evidence type="ECO:0000313" key="2">
    <source>
        <dbReference type="Proteomes" id="UP000055048"/>
    </source>
</evidence>
<dbReference type="EMBL" id="JYDJ01000036">
    <property type="protein sequence ID" value="KRX47932.1"/>
    <property type="molecule type" value="Genomic_DNA"/>
</dbReference>
<dbReference type="AlphaFoldDB" id="A0A0V0U9G7"/>
<protein>
    <submittedName>
        <fullName evidence="1">Uncharacterized protein</fullName>
    </submittedName>
</protein>
<accession>A0A0V0U9G7</accession>
<comment type="caution">
    <text evidence="1">The sequence shown here is derived from an EMBL/GenBank/DDBJ whole genome shotgun (WGS) entry which is preliminary data.</text>
</comment>
<sequence length="76" mass="8426">MVYGPLTRIGSHKECAMRNWEACKGAFHGVPVEGYHRNVLGSEESVGRGEEEERIGMLPLGLTYVPLRSHCSLIGR</sequence>
<name>A0A0V0U9G7_9BILA</name>
<evidence type="ECO:0000313" key="1">
    <source>
        <dbReference type="EMBL" id="KRX47932.1"/>
    </source>
</evidence>
<organism evidence="1 2">
    <name type="scientific">Trichinella murrelli</name>
    <dbReference type="NCBI Taxonomy" id="144512"/>
    <lineage>
        <taxon>Eukaryota</taxon>
        <taxon>Metazoa</taxon>
        <taxon>Ecdysozoa</taxon>
        <taxon>Nematoda</taxon>
        <taxon>Enoplea</taxon>
        <taxon>Dorylaimia</taxon>
        <taxon>Trichinellida</taxon>
        <taxon>Trichinellidae</taxon>
        <taxon>Trichinella</taxon>
    </lineage>
</organism>
<dbReference type="Proteomes" id="UP000055048">
    <property type="component" value="Unassembled WGS sequence"/>
</dbReference>
<gene>
    <name evidence="1" type="ORF">T05_1889</name>
</gene>